<dbReference type="InterPro" id="IPR000595">
    <property type="entry name" value="cNMP-bd_dom"/>
</dbReference>
<dbReference type="InterPro" id="IPR014710">
    <property type="entry name" value="RmlC-like_jellyroll"/>
</dbReference>
<evidence type="ECO:0000259" key="1">
    <source>
        <dbReference type="PROSITE" id="PS50042"/>
    </source>
</evidence>
<feature type="domain" description="Cyclic nucleotide-binding" evidence="1">
    <location>
        <begin position="8"/>
        <end position="132"/>
    </location>
</feature>
<dbReference type="CDD" id="cd00038">
    <property type="entry name" value="CAP_ED"/>
    <property type="match status" value="1"/>
</dbReference>
<dbReference type="OrthoDB" id="758145at2"/>
<dbReference type="KEGG" id="fat:DVK85_10640"/>
<dbReference type="PROSITE" id="PS50042">
    <property type="entry name" value="CNMP_BINDING_3"/>
    <property type="match status" value="1"/>
</dbReference>
<reference evidence="2 3" key="1">
    <citation type="submission" date="2018-07" db="EMBL/GenBank/DDBJ databases">
        <title>Complete genome sequence of Flavobacterium arcticum type strain SM1502T.</title>
        <authorList>
            <person name="Li Y."/>
            <person name="Li D.-D."/>
        </authorList>
    </citation>
    <scope>NUCLEOTIDE SEQUENCE [LARGE SCALE GENOMIC DNA]</scope>
    <source>
        <strain evidence="2 3">SM1502</strain>
    </source>
</reference>
<dbReference type="InterPro" id="IPR018488">
    <property type="entry name" value="cNMP-bd_CS"/>
</dbReference>
<organism evidence="2 3">
    <name type="scientific">Flavobacterium arcticum</name>
    <dbReference type="NCBI Taxonomy" id="1784713"/>
    <lineage>
        <taxon>Bacteria</taxon>
        <taxon>Pseudomonadati</taxon>
        <taxon>Bacteroidota</taxon>
        <taxon>Flavobacteriia</taxon>
        <taxon>Flavobacteriales</taxon>
        <taxon>Flavobacteriaceae</taxon>
        <taxon>Flavobacterium</taxon>
    </lineage>
</organism>
<name>A0A345HDK1_9FLAO</name>
<evidence type="ECO:0000313" key="3">
    <source>
        <dbReference type="Proteomes" id="UP000253951"/>
    </source>
</evidence>
<dbReference type="Gene3D" id="2.60.120.10">
    <property type="entry name" value="Jelly Rolls"/>
    <property type="match status" value="1"/>
</dbReference>
<accession>A0A345HDK1</accession>
<keyword evidence="3" id="KW-1185">Reference proteome</keyword>
<proteinExistence type="predicted"/>
<protein>
    <submittedName>
        <fullName evidence="2">Crp/Fnr family transcriptional regulator</fullName>
    </submittedName>
</protein>
<dbReference type="SMART" id="SM00100">
    <property type="entry name" value="cNMP"/>
    <property type="match status" value="1"/>
</dbReference>
<dbReference type="PROSITE" id="PS00888">
    <property type="entry name" value="CNMP_BINDING_1"/>
    <property type="match status" value="1"/>
</dbReference>
<sequence>MYINPNNQFDSIGDVVSLKIINLLKEAGTEMTIESGQTIIKEGQLCDFFFIVVSGSFRAYRYINDHEVIIGFSFKGDIDTAPYAFVNKQHSTENIEAITKSKIIKIHRSTFDNLAAENPEMDNFILNLLARYTEILIKRHLEFKIYTAEHIYLLLHKRQQEEIHKIPLKYIASYLGISPQRLSRIRNKLK</sequence>
<dbReference type="Pfam" id="PF00027">
    <property type="entry name" value="cNMP_binding"/>
    <property type="match status" value="1"/>
</dbReference>
<dbReference type="SUPFAM" id="SSF51206">
    <property type="entry name" value="cAMP-binding domain-like"/>
    <property type="match status" value="1"/>
</dbReference>
<gene>
    <name evidence="2" type="ORF">DVK85_10640</name>
</gene>
<dbReference type="RefSeq" id="WP_114678419.1">
    <property type="nucleotide sequence ID" value="NZ_CP031188.1"/>
</dbReference>
<dbReference type="EMBL" id="CP031188">
    <property type="protein sequence ID" value="AXG74661.1"/>
    <property type="molecule type" value="Genomic_DNA"/>
</dbReference>
<dbReference type="InterPro" id="IPR018490">
    <property type="entry name" value="cNMP-bd_dom_sf"/>
</dbReference>
<evidence type="ECO:0000313" key="2">
    <source>
        <dbReference type="EMBL" id="AXG74661.1"/>
    </source>
</evidence>
<dbReference type="AlphaFoldDB" id="A0A345HDK1"/>
<dbReference type="Proteomes" id="UP000253951">
    <property type="component" value="Chromosome"/>
</dbReference>